<dbReference type="GeneID" id="63784629"/>
<evidence type="ECO:0000259" key="6">
    <source>
        <dbReference type="Pfam" id="PF25171"/>
    </source>
</evidence>
<dbReference type="Proteomes" id="UP000193685">
    <property type="component" value="Unassembled WGS sequence"/>
</dbReference>
<evidence type="ECO:0000313" key="7">
    <source>
        <dbReference type="EMBL" id="ORY77711.1"/>
    </source>
</evidence>
<keyword evidence="2" id="KW-0677">Repeat</keyword>
<dbReference type="InterPro" id="IPR007319">
    <property type="entry name" value="WDR36/Utp21_C"/>
</dbReference>
<dbReference type="Pfam" id="PF25168">
    <property type="entry name" value="Beta-prop_WDR36-Utp21_2nd"/>
    <property type="match status" value="1"/>
</dbReference>
<proteinExistence type="predicted"/>
<feature type="repeat" description="WD" evidence="3">
    <location>
        <begin position="490"/>
        <end position="531"/>
    </location>
</feature>
<dbReference type="RefSeq" id="XP_040723096.1">
    <property type="nucleotide sequence ID" value="XM_040868030.1"/>
</dbReference>
<organism evidence="7 8">
    <name type="scientific">Protomyces lactucae-debilis</name>
    <dbReference type="NCBI Taxonomy" id="2754530"/>
    <lineage>
        <taxon>Eukaryota</taxon>
        <taxon>Fungi</taxon>
        <taxon>Dikarya</taxon>
        <taxon>Ascomycota</taxon>
        <taxon>Taphrinomycotina</taxon>
        <taxon>Taphrinomycetes</taxon>
        <taxon>Taphrinales</taxon>
        <taxon>Protomycetaceae</taxon>
        <taxon>Protomyces</taxon>
    </lineage>
</organism>
<keyword evidence="1 3" id="KW-0853">WD repeat</keyword>
<dbReference type="Pfam" id="PF04192">
    <property type="entry name" value="Utp21"/>
    <property type="match status" value="1"/>
</dbReference>
<dbReference type="PROSITE" id="PS00678">
    <property type="entry name" value="WD_REPEATS_1"/>
    <property type="match status" value="1"/>
</dbReference>
<dbReference type="AlphaFoldDB" id="A0A1Y2F1D4"/>
<evidence type="ECO:0000256" key="1">
    <source>
        <dbReference type="ARBA" id="ARBA00022574"/>
    </source>
</evidence>
<dbReference type="PROSITE" id="PS50294">
    <property type="entry name" value="WD_REPEATS_REGION"/>
    <property type="match status" value="1"/>
</dbReference>
<dbReference type="SUPFAM" id="SSF50978">
    <property type="entry name" value="WD40 repeat-like"/>
    <property type="match status" value="2"/>
</dbReference>
<dbReference type="PANTHER" id="PTHR22840">
    <property type="entry name" value="WD REPEAT-CONTAINING PROTEIN 36"/>
    <property type="match status" value="1"/>
</dbReference>
<gene>
    <name evidence="7" type="ORF">BCR37DRAFT_350722</name>
</gene>
<feature type="repeat" description="WD" evidence="3">
    <location>
        <begin position="245"/>
        <end position="287"/>
    </location>
</feature>
<feature type="domain" description="WDR36/Utp21 C-terminal" evidence="5">
    <location>
        <begin position="705"/>
        <end position="911"/>
    </location>
</feature>
<sequence>MSVEAEALVTQSRKRARRQLRDNSKKQASASRIFTPYRAIGHVANHVPFDIQVRGKQFLLTSCIGRAIQTYDCARLNLLFVGQQADHPITAIASNGDLIYAACGSQVIAYKRGKELWRIGESDGAFIDHITTFGNYICCATRDSQLMVYNSESQELHTQIQLRQDVTVTALLHPPTYLNKIVVANSDGVLQLWNIRTAKLVFQGDSFGEQITCLASSPVIDVIALGLLDGTVILHHIRANETLMRLKQEGRVSAISFRTDGKQIMATANTEGSIALWNLEKGRIQHVQRMAHGAAITSMQFLNGQPILATAGADNALRQWIFESLDGVPRILRERSGHHAPPTAIQFYGETSHFLLSASRDRSLRGFSLYSDAQTAELSQGAVQSLANKTHARVDDLKLPEIIAMASQSTREKDWDNVLTAHKNDAAARSWHWQKRRLGSFLLKTADKAAVKAVALSQCGNFGLVGSNMGGIDAYNMQSGLHRKSYKSADAPHTKAISGLLSDALNQTLLSVSLDGTVKFWDFHKATLLDTLVIGVGFTSLQAHKSSDLVALSCDDFCIRILDVETKKVVRELWGHQNRISSMAFSDDGRWLVTAALDSTIRTWDLPTGHTIDAIRTDAVCTCVAFSPMGEYLATTHVNSVGIHLWTNKAQFTAISTRHVGEDEIQRIEVPLASGHGGQGILEVALQTKQQDNDVALDGTFTTVDQLSSELLTLSMLPKSKWQNLLNLDLIKQRNKPKEAPKQPERLPFDLGTLRDLNRGEGLVANQAGEEDSSRHLARLGHAAFSESRVSTLLAEGSESSDYQTLFTHFKQLGPSSIDLELRSLSMDNHLAEFCCFVEAMTWRLEQRRDYELVQAWMGTFLKVHGDVIAENIASEERLELVLVRWQKAHESERTRLSDLVGYCSSLIKFMTTK</sequence>
<accession>A0A1Y2F1D4</accession>
<dbReference type="SMART" id="SM00320">
    <property type="entry name" value="WD40"/>
    <property type="match status" value="9"/>
</dbReference>
<feature type="region of interest" description="Disordered" evidence="4">
    <location>
        <begin position="1"/>
        <end position="29"/>
    </location>
</feature>
<feature type="repeat" description="WD" evidence="3">
    <location>
        <begin position="289"/>
        <end position="320"/>
    </location>
</feature>
<keyword evidence="8" id="KW-1185">Reference proteome</keyword>
<evidence type="ECO:0000256" key="3">
    <source>
        <dbReference type="PROSITE-ProRule" id="PRU00221"/>
    </source>
</evidence>
<feature type="domain" description="WDR36/Utp21 N-terminal" evidence="6">
    <location>
        <begin position="61"/>
        <end position="323"/>
    </location>
</feature>
<dbReference type="PROSITE" id="PS50082">
    <property type="entry name" value="WD_REPEATS_2"/>
    <property type="match status" value="4"/>
</dbReference>
<dbReference type="PANTHER" id="PTHR22840:SF12">
    <property type="entry name" value="WD REPEAT-CONTAINING PROTEIN 36"/>
    <property type="match status" value="1"/>
</dbReference>
<dbReference type="InterPro" id="IPR036322">
    <property type="entry name" value="WD40_repeat_dom_sf"/>
</dbReference>
<name>A0A1Y2F1D4_PROLT</name>
<dbReference type="OMA" id="CIYAWRA"/>
<dbReference type="STRING" id="56484.A0A1Y2F1D4"/>
<dbReference type="Pfam" id="PF25171">
    <property type="entry name" value="Beta-prop_WDR36-Utp21_1st"/>
    <property type="match status" value="1"/>
</dbReference>
<dbReference type="Gene3D" id="2.130.10.10">
    <property type="entry name" value="YVTN repeat-like/Quinoprotein amine dehydrogenase"/>
    <property type="match status" value="2"/>
</dbReference>
<dbReference type="GO" id="GO:0006364">
    <property type="term" value="P:rRNA processing"/>
    <property type="evidence" value="ECO:0007669"/>
    <property type="project" value="InterPro"/>
</dbReference>
<dbReference type="OrthoDB" id="10250769at2759"/>
<feature type="repeat" description="WD" evidence="3">
    <location>
        <begin position="573"/>
        <end position="614"/>
    </location>
</feature>
<comment type="caution">
    <text evidence="7">The sequence shown here is derived from an EMBL/GenBank/DDBJ whole genome shotgun (WGS) entry which is preliminary data.</text>
</comment>
<dbReference type="GO" id="GO:0034388">
    <property type="term" value="C:Pwp2p-containing subcomplex of 90S preribosome"/>
    <property type="evidence" value="ECO:0007669"/>
    <property type="project" value="TreeGrafter"/>
</dbReference>
<dbReference type="InterPro" id="IPR059157">
    <property type="entry name" value="WDR36-Utp21_N"/>
</dbReference>
<evidence type="ECO:0000256" key="4">
    <source>
        <dbReference type="SAM" id="MobiDB-lite"/>
    </source>
</evidence>
<dbReference type="InterPro" id="IPR015943">
    <property type="entry name" value="WD40/YVTN_repeat-like_dom_sf"/>
</dbReference>
<protein>
    <submittedName>
        <fullName evidence="7">Uncharacterized protein</fullName>
    </submittedName>
</protein>
<dbReference type="InterPro" id="IPR019775">
    <property type="entry name" value="WD40_repeat_CS"/>
</dbReference>
<evidence type="ECO:0000259" key="5">
    <source>
        <dbReference type="Pfam" id="PF04192"/>
    </source>
</evidence>
<dbReference type="GO" id="GO:0032040">
    <property type="term" value="C:small-subunit processome"/>
    <property type="evidence" value="ECO:0007669"/>
    <property type="project" value="InterPro"/>
</dbReference>
<dbReference type="InterPro" id="IPR001680">
    <property type="entry name" value="WD40_rpt"/>
</dbReference>
<reference evidence="7 8" key="1">
    <citation type="submission" date="2016-07" db="EMBL/GenBank/DDBJ databases">
        <title>Pervasive Adenine N6-methylation of Active Genes in Fungi.</title>
        <authorList>
            <consortium name="DOE Joint Genome Institute"/>
            <person name="Mondo S.J."/>
            <person name="Dannebaum R.O."/>
            <person name="Kuo R.C."/>
            <person name="Labutti K."/>
            <person name="Haridas S."/>
            <person name="Kuo A."/>
            <person name="Salamov A."/>
            <person name="Ahrendt S.R."/>
            <person name="Lipzen A."/>
            <person name="Sullivan W."/>
            <person name="Andreopoulos W.B."/>
            <person name="Clum A."/>
            <person name="Lindquist E."/>
            <person name="Daum C."/>
            <person name="Ramamoorthy G.K."/>
            <person name="Gryganskyi A."/>
            <person name="Culley D."/>
            <person name="Magnuson J.K."/>
            <person name="James T.Y."/>
            <person name="O'Malley M.A."/>
            <person name="Stajich J.E."/>
            <person name="Spatafora J.W."/>
            <person name="Visel A."/>
            <person name="Grigoriev I.V."/>
        </authorList>
    </citation>
    <scope>NUCLEOTIDE SEQUENCE [LARGE SCALE GENOMIC DNA]</scope>
    <source>
        <strain evidence="7 8">12-1054</strain>
    </source>
</reference>
<dbReference type="EMBL" id="MCFI01000019">
    <property type="protein sequence ID" value="ORY77711.1"/>
    <property type="molecule type" value="Genomic_DNA"/>
</dbReference>
<evidence type="ECO:0000256" key="2">
    <source>
        <dbReference type="ARBA" id="ARBA00022737"/>
    </source>
</evidence>
<evidence type="ECO:0000313" key="8">
    <source>
        <dbReference type="Proteomes" id="UP000193685"/>
    </source>
</evidence>